<comment type="caution">
    <text evidence="1">The sequence shown here is derived from an EMBL/GenBank/DDBJ whole genome shotgun (WGS) entry which is preliminary data.</text>
</comment>
<dbReference type="OrthoDB" id="4868950at2"/>
<keyword evidence="2" id="KW-1185">Reference proteome</keyword>
<protein>
    <submittedName>
        <fullName evidence="1">Fe-S cluster assembly iron-binding protein IscA</fullName>
    </submittedName>
</protein>
<sequence>MLTLTDTASTVVKEIVSRRGGPDGTGLRIDIESPEATEFSVAIVPTPEERDAVVEQAGAHVFLGEDAAVALDDKTLDARVSEDGRVAFDILPQHS</sequence>
<dbReference type="Gene3D" id="2.60.300.12">
    <property type="entry name" value="HesB-like domain"/>
    <property type="match status" value="1"/>
</dbReference>
<dbReference type="RefSeq" id="WP_130351895.1">
    <property type="nucleotide sequence ID" value="NZ_SGWY01000001.1"/>
</dbReference>
<accession>A0A4Q7MLQ3</accession>
<evidence type="ECO:0000313" key="1">
    <source>
        <dbReference type="EMBL" id="RZS68603.1"/>
    </source>
</evidence>
<dbReference type="EMBL" id="SGWY01000001">
    <property type="protein sequence ID" value="RZS68603.1"/>
    <property type="molecule type" value="Genomic_DNA"/>
</dbReference>
<evidence type="ECO:0000313" key="2">
    <source>
        <dbReference type="Proteomes" id="UP000293289"/>
    </source>
</evidence>
<dbReference type="AlphaFoldDB" id="A0A4Q7MLQ3"/>
<proteinExistence type="predicted"/>
<reference evidence="1 2" key="1">
    <citation type="submission" date="2019-02" db="EMBL/GenBank/DDBJ databases">
        <title>Genomic Encyclopedia of Type Strains, Phase IV (KMG-IV): sequencing the most valuable type-strain genomes for metagenomic binning, comparative biology and taxonomic classification.</title>
        <authorList>
            <person name="Goeker M."/>
        </authorList>
    </citation>
    <scope>NUCLEOTIDE SEQUENCE [LARGE SCALE GENOMIC DNA]</scope>
    <source>
        <strain evidence="1 2">DSM 43045</strain>
    </source>
</reference>
<name>A0A4Q7MLQ3_9MICO</name>
<dbReference type="SUPFAM" id="SSF89360">
    <property type="entry name" value="HesB-like domain"/>
    <property type="match status" value="1"/>
</dbReference>
<organism evidence="1 2">
    <name type="scientific">Agromyces ramosus</name>
    <dbReference type="NCBI Taxonomy" id="33879"/>
    <lineage>
        <taxon>Bacteria</taxon>
        <taxon>Bacillati</taxon>
        <taxon>Actinomycetota</taxon>
        <taxon>Actinomycetes</taxon>
        <taxon>Micrococcales</taxon>
        <taxon>Microbacteriaceae</taxon>
        <taxon>Agromyces</taxon>
    </lineage>
</organism>
<dbReference type="InterPro" id="IPR035903">
    <property type="entry name" value="HesB-like_dom_sf"/>
</dbReference>
<gene>
    <name evidence="1" type="ORF">EV187_1034</name>
</gene>
<dbReference type="Proteomes" id="UP000293289">
    <property type="component" value="Unassembled WGS sequence"/>
</dbReference>